<dbReference type="InterPro" id="IPR004838">
    <property type="entry name" value="NHTrfase_class1_PyrdxlP-BS"/>
</dbReference>
<comment type="cofactor">
    <cofactor evidence="1 4">
        <name>pyridoxal 5'-phosphate</name>
        <dbReference type="ChEBI" id="CHEBI:597326"/>
    </cofactor>
</comment>
<dbReference type="PANTHER" id="PTHR42832:SF3">
    <property type="entry name" value="L-GLUTAMINE--4-(METHYLSULFANYL)-2-OXOBUTANOATE AMINOTRANSFERASE"/>
    <property type="match status" value="1"/>
</dbReference>
<dbReference type="InterPro" id="IPR004839">
    <property type="entry name" value="Aminotransferase_I/II_large"/>
</dbReference>
<dbReference type="Gene3D" id="3.90.1150.10">
    <property type="entry name" value="Aspartate Aminotransferase, domain 1"/>
    <property type="match status" value="1"/>
</dbReference>
<evidence type="ECO:0000256" key="1">
    <source>
        <dbReference type="ARBA" id="ARBA00001933"/>
    </source>
</evidence>
<evidence type="ECO:0000313" key="6">
    <source>
        <dbReference type="EMBL" id="MFK2826696.1"/>
    </source>
</evidence>
<comment type="similarity">
    <text evidence="4">Belongs to the class-I pyridoxal-phosphate-dependent aminotransferase family.</text>
</comment>
<dbReference type="EC" id="2.6.1.-" evidence="4"/>
<keyword evidence="3 4" id="KW-0808">Transferase</keyword>
<dbReference type="RefSeq" id="WP_404318264.1">
    <property type="nucleotide sequence ID" value="NZ_JAUIYO010000014.1"/>
</dbReference>
<keyword evidence="2 4" id="KW-0032">Aminotransferase</keyword>
<dbReference type="InterPro" id="IPR015422">
    <property type="entry name" value="PyrdxlP-dep_Trfase_small"/>
</dbReference>
<dbReference type="InterPro" id="IPR015421">
    <property type="entry name" value="PyrdxlP-dep_Trfase_major"/>
</dbReference>
<dbReference type="PANTHER" id="PTHR42832">
    <property type="entry name" value="AMINO ACID AMINOTRANSFERASE"/>
    <property type="match status" value="1"/>
</dbReference>
<dbReference type="PROSITE" id="PS00105">
    <property type="entry name" value="AA_TRANSFER_CLASS_1"/>
    <property type="match status" value="1"/>
</dbReference>
<organism evidence="6 7">
    <name type="scientific">Bacillus lumedeiriae</name>
    <dbReference type="NCBI Taxonomy" id="3058829"/>
    <lineage>
        <taxon>Bacteria</taxon>
        <taxon>Bacillati</taxon>
        <taxon>Bacillota</taxon>
        <taxon>Bacilli</taxon>
        <taxon>Bacillales</taxon>
        <taxon>Bacillaceae</taxon>
        <taxon>Bacillus</taxon>
    </lineage>
</organism>
<dbReference type="CDD" id="cd00609">
    <property type="entry name" value="AAT_like"/>
    <property type="match status" value="1"/>
</dbReference>
<proteinExistence type="inferred from homology"/>
<dbReference type="NCBIfam" id="NF005815">
    <property type="entry name" value="PRK07681.1"/>
    <property type="match status" value="1"/>
</dbReference>
<evidence type="ECO:0000313" key="7">
    <source>
        <dbReference type="Proteomes" id="UP001619911"/>
    </source>
</evidence>
<reference evidence="6 7" key="1">
    <citation type="submission" date="2023-07" db="EMBL/GenBank/DDBJ databases">
        <title>Bacillus lucianemedeirus sp. nov, a new species isolated from an immunobiological production facility.</title>
        <authorList>
            <person name="Costa L.V."/>
            <person name="Miranda R.V.S.L."/>
            <person name="Brandao M.L.L."/>
            <person name="Reis C.M.F."/>
            <person name="Frazao A.M."/>
            <person name="Cruz F.V."/>
            <person name="Baio P.V.P."/>
            <person name="Veras J.F.C."/>
            <person name="Ramos J.N."/>
            <person name="Vieira V."/>
        </authorList>
    </citation>
    <scope>NUCLEOTIDE SEQUENCE [LARGE SCALE GENOMIC DNA]</scope>
    <source>
        <strain evidence="6 7">B190/17</strain>
    </source>
</reference>
<dbReference type="InterPro" id="IPR015424">
    <property type="entry name" value="PyrdxlP-dep_Trfase"/>
</dbReference>
<keyword evidence="7" id="KW-1185">Reference proteome</keyword>
<evidence type="ECO:0000259" key="5">
    <source>
        <dbReference type="Pfam" id="PF00155"/>
    </source>
</evidence>
<name>A0ABW8IB11_9BACI</name>
<gene>
    <name evidence="6" type="ORF">QYG89_13655</name>
</gene>
<dbReference type="Gene3D" id="3.40.640.10">
    <property type="entry name" value="Type I PLP-dependent aspartate aminotransferase-like (Major domain)"/>
    <property type="match status" value="1"/>
</dbReference>
<comment type="caution">
    <text evidence="6">The sequence shown here is derived from an EMBL/GenBank/DDBJ whole genome shotgun (WGS) entry which is preliminary data.</text>
</comment>
<dbReference type="Pfam" id="PF00155">
    <property type="entry name" value="Aminotran_1_2"/>
    <property type="match status" value="1"/>
</dbReference>
<evidence type="ECO:0000256" key="2">
    <source>
        <dbReference type="ARBA" id="ARBA00022576"/>
    </source>
</evidence>
<dbReference type="InterPro" id="IPR050881">
    <property type="entry name" value="LL-DAP_aminotransferase"/>
</dbReference>
<evidence type="ECO:0000256" key="4">
    <source>
        <dbReference type="RuleBase" id="RU000481"/>
    </source>
</evidence>
<dbReference type="SUPFAM" id="SSF53383">
    <property type="entry name" value="PLP-dependent transferases"/>
    <property type="match status" value="1"/>
</dbReference>
<protein>
    <recommendedName>
        <fullName evidence="4">Aminotransferase</fullName>
        <ecNumber evidence="4">2.6.1.-</ecNumber>
    </recommendedName>
</protein>
<accession>A0ABW8IB11</accession>
<evidence type="ECO:0000256" key="3">
    <source>
        <dbReference type="ARBA" id="ARBA00022679"/>
    </source>
</evidence>
<dbReference type="EMBL" id="JAUIYO010000014">
    <property type="protein sequence ID" value="MFK2826696.1"/>
    <property type="molecule type" value="Genomic_DNA"/>
</dbReference>
<dbReference type="Proteomes" id="UP001619911">
    <property type="component" value="Unassembled WGS sequence"/>
</dbReference>
<dbReference type="GO" id="GO:0010285">
    <property type="term" value="F:L,L-diaminopimelate aminotransferase activity"/>
    <property type="evidence" value="ECO:0007669"/>
    <property type="project" value="UniProtKB-EC"/>
</dbReference>
<feature type="domain" description="Aminotransferase class I/classII large" evidence="5">
    <location>
        <begin position="33"/>
        <end position="378"/>
    </location>
</feature>
<sequence length="389" mass="42742">MAFHYAKRMEKFGSSIFSELKSFKLQQEAEGKELIDLSLGSPDLPPADIVRNELAVQAAEPFQYGYTLSGTKDFYEAAARYYKRVYNVSLDPQTEFVHAMGSQEGLVHLPLVFADPGDIVLVTDPGYPAYETGLAVAGAEPFYMPLHKENRFLPDLTAIPVETAQKAKLMILNYPGNPAAGEADEAFFKEVIAFAKQYEIAVLHDAAYSEFYFDDTKPLSFLAVPGAKEIGIEINSLSKSFSLAGARIAYMAGNKEIIAAITRLKSNLDYGVFAPIQAAAIAAFDHAEEISRHVRSTFQKRRDALVDELHRIGWNVARPSGGMFIWAEIPSGWTSKEFSFHCIEEAGVVMVPGSAFGPSGEGYVRIALVQPEDTLIKAAQQLQSIFSDA</sequence>